<proteinExistence type="predicted"/>
<protein>
    <submittedName>
        <fullName evidence="1">Putative vacuolar protein sorting-associated protein 13A isoform X1</fullName>
    </submittedName>
</protein>
<comment type="caution">
    <text evidence="1">The sequence shown here is derived from an EMBL/GenBank/DDBJ whole genome shotgun (WGS) entry which is preliminary data.</text>
</comment>
<dbReference type="EMBL" id="SSTD01000331">
    <property type="protein sequence ID" value="TYK30617.1"/>
    <property type="molecule type" value="Genomic_DNA"/>
</dbReference>
<sequence length="580" mass="65705">MPDEVVSFIERIIWNFLWEGHAGSELNHSVKWDRFSERWRSWSGRPEEKKFGLSCKMRSLAGWGRGSQVNKLVEIIGLEIYCSCQSAVDVEGCKEARGAKVSTLEEKSDFILAPCDAVLSLMIEVLANFRIGNGSGVYFWNDPWLDNIPLNNKFPRLLRIALLPKGSITEQWNCQTSSQVSITDDFLKCENGGLGELRALKESTYLRGLCFKGIKLCLYTEKKASLSLPFSTYVPSMLYESGRSSASFSSVLMQLIVGGQVDCSVRLVEVNRSGKLDNSTPQYSVKADLSSLVFTLNDVQLQQILNLWDYLSICRLRDKSFLLISFWSFCDFSMLLMSTDFKSLHEVRTQKDFAFSSLSPLLLRLAFNHILLTSHFLTFSFIYAATVCAFEFVMETKSCFFGACSFKAKEKHYQCQQSFRFLFPNGNPDLMEVCSSLVQALGFHTRLPIINISFILSLSSNSDQPPQMCRVTLNSQTRVRTKYKEQYGNANLEEAGSLNAHETQDSDVESVVRVSSEELEEVEVGEEAEDSEILENIINDFLELFVEEGMEEEQPPLQKFREEIPQHLLGIIEACGISFV</sequence>
<gene>
    <name evidence="1" type="ORF">E5676_scaffold84664G00300</name>
</gene>
<evidence type="ECO:0000313" key="2">
    <source>
        <dbReference type="Proteomes" id="UP000321947"/>
    </source>
</evidence>
<evidence type="ECO:0000313" key="1">
    <source>
        <dbReference type="EMBL" id="TYK30617.1"/>
    </source>
</evidence>
<accession>A0A5D3E3H0</accession>
<dbReference type="Proteomes" id="UP000321947">
    <property type="component" value="Unassembled WGS sequence"/>
</dbReference>
<organism evidence="1 2">
    <name type="scientific">Cucumis melo var. makuwa</name>
    <name type="common">Oriental melon</name>
    <dbReference type="NCBI Taxonomy" id="1194695"/>
    <lineage>
        <taxon>Eukaryota</taxon>
        <taxon>Viridiplantae</taxon>
        <taxon>Streptophyta</taxon>
        <taxon>Embryophyta</taxon>
        <taxon>Tracheophyta</taxon>
        <taxon>Spermatophyta</taxon>
        <taxon>Magnoliopsida</taxon>
        <taxon>eudicotyledons</taxon>
        <taxon>Gunneridae</taxon>
        <taxon>Pentapetalae</taxon>
        <taxon>rosids</taxon>
        <taxon>fabids</taxon>
        <taxon>Cucurbitales</taxon>
        <taxon>Cucurbitaceae</taxon>
        <taxon>Benincaseae</taxon>
        <taxon>Cucumis</taxon>
    </lineage>
</organism>
<dbReference type="AlphaFoldDB" id="A0A5D3E3H0"/>
<reference evidence="1 2" key="1">
    <citation type="submission" date="2019-08" db="EMBL/GenBank/DDBJ databases">
        <title>Draft genome sequences of two oriental melons (Cucumis melo L. var makuwa).</title>
        <authorList>
            <person name="Kwon S.-Y."/>
        </authorList>
    </citation>
    <scope>NUCLEOTIDE SEQUENCE [LARGE SCALE GENOMIC DNA]</scope>
    <source>
        <strain evidence="2">cv. Chang Bougi</strain>
        <tissue evidence="1">Leaf</tissue>
    </source>
</reference>
<name>A0A5D3E3H0_CUCMM</name>